<dbReference type="Pfam" id="PF11706">
    <property type="entry name" value="zf-CGNR"/>
    <property type="match status" value="1"/>
</dbReference>
<evidence type="ECO:0000313" key="3">
    <source>
        <dbReference type="Proteomes" id="UP001305606"/>
    </source>
</evidence>
<dbReference type="PANTHER" id="PTHR35525:SF3">
    <property type="entry name" value="BLL6575 PROTEIN"/>
    <property type="match status" value="1"/>
</dbReference>
<dbReference type="InterPro" id="IPR010852">
    <property type="entry name" value="ABATE"/>
</dbReference>
<keyword evidence="3" id="KW-1185">Reference proteome</keyword>
<proteinExistence type="predicted"/>
<dbReference type="Gene3D" id="1.10.3300.10">
    <property type="entry name" value="Jann2411-like domain"/>
    <property type="match status" value="1"/>
</dbReference>
<organism evidence="2 3">
    <name type="scientific">Streptomyces luomodiensis</name>
    <dbReference type="NCBI Taxonomy" id="3026192"/>
    <lineage>
        <taxon>Bacteria</taxon>
        <taxon>Bacillati</taxon>
        <taxon>Actinomycetota</taxon>
        <taxon>Actinomycetes</taxon>
        <taxon>Kitasatosporales</taxon>
        <taxon>Streptomycetaceae</taxon>
        <taxon>Streptomyces</taxon>
    </lineage>
</organism>
<dbReference type="SUPFAM" id="SSF160904">
    <property type="entry name" value="Jann2411-like"/>
    <property type="match status" value="1"/>
</dbReference>
<name>A0ABY9UVS5_9ACTN</name>
<dbReference type="InterPro" id="IPR021005">
    <property type="entry name" value="Znf_CGNR"/>
</dbReference>
<dbReference type="InterPro" id="IPR023286">
    <property type="entry name" value="ABATE_dom_sf"/>
</dbReference>
<dbReference type="Pfam" id="PF07336">
    <property type="entry name" value="ABATE"/>
    <property type="match status" value="1"/>
</dbReference>
<reference evidence="2 3" key="1">
    <citation type="submission" date="2023-02" db="EMBL/GenBank/DDBJ databases">
        <title>Streptomyces sp. SCA4-21 with antifungal activity against Fusarium oxysporum f. sp. cubense, Streptomyces sp. SCA2-17 with antifungal activity against Fusarium oxysporum f. sp. cubense.</title>
        <authorList>
            <person name="Qi D."/>
        </authorList>
    </citation>
    <scope>NUCLEOTIDE SEQUENCE [LARGE SCALE GENOMIC DNA]</scope>
    <source>
        <strain evidence="2 3">SCA4-21</strain>
    </source>
</reference>
<feature type="domain" description="Zinc finger CGNR" evidence="1">
    <location>
        <begin position="153"/>
        <end position="196"/>
    </location>
</feature>
<evidence type="ECO:0000259" key="1">
    <source>
        <dbReference type="Pfam" id="PF11706"/>
    </source>
</evidence>
<dbReference type="Proteomes" id="UP001305606">
    <property type="component" value="Chromosome"/>
</dbReference>
<protein>
    <submittedName>
        <fullName evidence="2">CGNR zinc finger domain-containing protein</fullName>
    </submittedName>
</protein>
<dbReference type="EMBL" id="CP117522">
    <property type="protein sequence ID" value="WNE96664.1"/>
    <property type="molecule type" value="Genomic_DNA"/>
</dbReference>
<accession>A0ABY9UVS5</accession>
<gene>
    <name evidence="2" type="ORF">PS467_15660</name>
</gene>
<evidence type="ECO:0000313" key="2">
    <source>
        <dbReference type="EMBL" id="WNE96664.1"/>
    </source>
</evidence>
<dbReference type="RefSeq" id="WP_311035800.1">
    <property type="nucleotide sequence ID" value="NZ_CP117522.1"/>
</dbReference>
<dbReference type="PANTHER" id="PTHR35525">
    <property type="entry name" value="BLL6575 PROTEIN"/>
    <property type="match status" value="1"/>
</dbReference>
<sequence>MREATTGLVLRPPDGGSFLFDPGALCLEFLTTGGPGAFARYEILHEPGDLADWLALSRLRLAATDLRVGPDDLDAGRRLRDALWHMARATAHGRPHRAEDVAEVNRAAQHPPLAPRIAPDGSHAWSLPAGGAQALSAIARDAVELFTGRHAARVRECAAHDCYLVFVDTSRPGRRRWCAMERCGNRHKVRALRARREPGPAPG</sequence>